<keyword evidence="1" id="KW-0472">Membrane</keyword>
<evidence type="ECO:0000313" key="2">
    <source>
        <dbReference type="EMBL" id="RBA27997.1"/>
    </source>
</evidence>
<dbReference type="Pfam" id="PF01809">
    <property type="entry name" value="YidD"/>
    <property type="match status" value="1"/>
</dbReference>
<organism evidence="2 3">
    <name type="scientific">Flavobacterium tibetense</name>
    <dbReference type="NCBI Taxonomy" id="2233533"/>
    <lineage>
        <taxon>Bacteria</taxon>
        <taxon>Pseudomonadati</taxon>
        <taxon>Bacteroidota</taxon>
        <taxon>Flavobacteriia</taxon>
        <taxon>Flavobacteriales</taxon>
        <taxon>Flavobacteriaceae</taxon>
        <taxon>Flavobacterium</taxon>
    </lineage>
</organism>
<dbReference type="NCBIfam" id="TIGR00278">
    <property type="entry name" value="membrane protein insertion efficiency factor YidD"/>
    <property type="match status" value="1"/>
</dbReference>
<comment type="similarity">
    <text evidence="1">Belongs to the UPF0161 family.</text>
</comment>
<proteinExistence type="inferred from homology"/>
<keyword evidence="3" id="KW-1185">Reference proteome</keyword>
<dbReference type="PANTHER" id="PTHR33383:SF1">
    <property type="entry name" value="MEMBRANE PROTEIN INSERTION EFFICIENCY FACTOR-RELATED"/>
    <property type="match status" value="1"/>
</dbReference>
<dbReference type="AlphaFoldDB" id="A0A365P0I3"/>
<evidence type="ECO:0000256" key="1">
    <source>
        <dbReference type="HAMAP-Rule" id="MF_00386"/>
    </source>
</evidence>
<gene>
    <name evidence="2" type="ORF">DPN68_08755</name>
</gene>
<dbReference type="HAMAP" id="MF_00386">
    <property type="entry name" value="UPF0161_YidD"/>
    <property type="match status" value="1"/>
</dbReference>
<dbReference type="Proteomes" id="UP000253319">
    <property type="component" value="Unassembled WGS sequence"/>
</dbReference>
<dbReference type="GO" id="GO:0005886">
    <property type="term" value="C:plasma membrane"/>
    <property type="evidence" value="ECO:0007669"/>
    <property type="project" value="UniProtKB-SubCell"/>
</dbReference>
<sequence length="85" mass="9737">MCSKPKSIYPKTLKQWIVFPLVLLVRFYQVGISPFTPATCRFEPTCSTYTIQALQKHGIFKGSWLAIKRIFSCHPWGKSGYDPVP</sequence>
<protein>
    <recommendedName>
        <fullName evidence="1">Putative membrane protein insertion efficiency factor</fullName>
    </recommendedName>
</protein>
<dbReference type="InterPro" id="IPR002696">
    <property type="entry name" value="Membr_insert_effic_factor_YidD"/>
</dbReference>
<dbReference type="OrthoDB" id="9801753at2"/>
<comment type="subcellular location">
    <subcellularLocation>
        <location evidence="1">Cell membrane</location>
        <topology evidence="1">Peripheral membrane protein</topology>
        <orientation evidence="1">Cytoplasmic side</orientation>
    </subcellularLocation>
</comment>
<dbReference type="EMBL" id="QLST01000010">
    <property type="protein sequence ID" value="RBA27997.1"/>
    <property type="molecule type" value="Genomic_DNA"/>
</dbReference>
<dbReference type="PANTHER" id="PTHR33383">
    <property type="entry name" value="MEMBRANE PROTEIN INSERTION EFFICIENCY FACTOR-RELATED"/>
    <property type="match status" value="1"/>
</dbReference>
<name>A0A365P0I3_9FLAO</name>
<reference evidence="2 3" key="1">
    <citation type="submission" date="2018-06" db="EMBL/GenBank/DDBJ databases">
        <title>Flavobacterium tibetense sp. nov., isolated from a wetland YonghuCo on Tibetan Plateau.</title>
        <authorList>
            <person name="Xing P."/>
            <person name="Phurbu D."/>
            <person name="Lu H."/>
        </authorList>
    </citation>
    <scope>NUCLEOTIDE SEQUENCE [LARGE SCALE GENOMIC DNA]</scope>
    <source>
        <strain evidence="2 3">YH5</strain>
    </source>
</reference>
<comment type="function">
    <text evidence="1">Could be involved in insertion of integral membrane proteins into the membrane.</text>
</comment>
<dbReference type="SMART" id="SM01234">
    <property type="entry name" value="Haemolytic"/>
    <property type="match status" value="1"/>
</dbReference>
<keyword evidence="1" id="KW-1003">Cell membrane</keyword>
<evidence type="ECO:0000313" key="3">
    <source>
        <dbReference type="Proteomes" id="UP000253319"/>
    </source>
</evidence>
<accession>A0A365P0I3</accession>
<comment type="caution">
    <text evidence="2">The sequence shown here is derived from an EMBL/GenBank/DDBJ whole genome shotgun (WGS) entry which is preliminary data.</text>
</comment>
<dbReference type="RefSeq" id="WP_113989278.1">
    <property type="nucleotide sequence ID" value="NZ_QLST01000010.1"/>
</dbReference>